<protein>
    <recommendedName>
        <fullName evidence="1">TfoX N-terminal domain-containing protein</fullName>
    </recommendedName>
</protein>
<proteinExistence type="predicted"/>
<keyword evidence="3" id="KW-1185">Reference proteome</keyword>
<evidence type="ECO:0000313" key="2">
    <source>
        <dbReference type="EMBL" id="GAA4794734.1"/>
    </source>
</evidence>
<dbReference type="EMBL" id="BAABIQ010000035">
    <property type="protein sequence ID" value="GAA4794734.1"/>
    <property type="molecule type" value="Genomic_DNA"/>
</dbReference>
<evidence type="ECO:0000313" key="3">
    <source>
        <dbReference type="Proteomes" id="UP001501411"/>
    </source>
</evidence>
<gene>
    <name evidence="2" type="ORF">GCM10023231_23930</name>
</gene>
<accession>A0ABP9BJ90</accession>
<comment type="caution">
    <text evidence="2">The sequence shown here is derived from an EMBL/GenBank/DDBJ whole genome shotgun (WGS) entry which is preliminary data.</text>
</comment>
<dbReference type="Proteomes" id="UP001501411">
    <property type="component" value="Unassembled WGS sequence"/>
</dbReference>
<organism evidence="2 3">
    <name type="scientific">Olivibacter ginsenosidimutans</name>
    <dbReference type="NCBI Taxonomy" id="1176537"/>
    <lineage>
        <taxon>Bacteria</taxon>
        <taxon>Pseudomonadati</taxon>
        <taxon>Bacteroidota</taxon>
        <taxon>Sphingobacteriia</taxon>
        <taxon>Sphingobacteriales</taxon>
        <taxon>Sphingobacteriaceae</taxon>
        <taxon>Olivibacter</taxon>
    </lineage>
</organism>
<feature type="domain" description="TfoX N-terminal" evidence="1">
    <location>
        <begin position="21"/>
        <end position="108"/>
    </location>
</feature>
<name>A0ABP9BJ90_9SPHI</name>
<dbReference type="Pfam" id="PF04993">
    <property type="entry name" value="TfoX_N"/>
    <property type="match status" value="1"/>
</dbReference>
<evidence type="ECO:0000259" key="1">
    <source>
        <dbReference type="Pfam" id="PF04993"/>
    </source>
</evidence>
<reference evidence="3" key="1">
    <citation type="journal article" date="2019" name="Int. J. Syst. Evol. Microbiol.">
        <title>The Global Catalogue of Microorganisms (GCM) 10K type strain sequencing project: providing services to taxonomists for standard genome sequencing and annotation.</title>
        <authorList>
            <consortium name="The Broad Institute Genomics Platform"/>
            <consortium name="The Broad Institute Genome Sequencing Center for Infectious Disease"/>
            <person name="Wu L."/>
            <person name="Ma J."/>
        </authorList>
    </citation>
    <scope>NUCLEOTIDE SEQUENCE [LARGE SCALE GENOMIC DNA]</scope>
    <source>
        <strain evidence="3">JCM 18200</strain>
    </source>
</reference>
<dbReference type="SUPFAM" id="SSF159894">
    <property type="entry name" value="YgaC/TfoX-N like"/>
    <property type="match status" value="1"/>
</dbReference>
<sequence length="113" mass="13290">MAKQKKSTPVNETLLLNIREALMNREHVVEKSMFGGICFMVNDKMCICVRGDHMMCRVGPEDYETYLEERGCEPMVHGGRLMKGYIYVYEEGYKRATDFRKWIHRALAYNDKL</sequence>
<dbReference type="Gene3D" id="3.30.1460.30">
    <property type="entry name" value="YgaC/TfoX-N like chaperone"/>
    <property type="match status" value="1"/>
</dbReference>
<dbReference type="RefSeq" id="WP_345232022.1">
    <property type="nucleotide sequence ID" value="NZ_BAABIQ010000035.1"/>
</dbReference>
<dbReference type="InterPro" id="IPR007076">
    <property type="entry name" value="TfoX_N"/>
</dbReference>